<keyword evidence="6" id="KW-0489">Methyltransferase</keyword>
<dbReference type="RefSeq" id="WP_228771965.1">
    <property type="nucleotide sequence ID" value="NZ_FMZZ01000018.1"/>
</dbReference>
<evidence type="ECO:0000256" key="2">
    <source>
        <dbReference type="ARBA" id="ARBA00022692"/>
    </source>
</evidence>
<dbReference type="InterPro" id="IPR007318">
    <property type="entry name" value="Phopholipid_MeTrfase"/>
</dbReference>
<keyword evidence="6" id="KW-0808">Transferase</keyword>
<accession>A0A1G6XP21</accession>
<keyword evidence="3 5" id="KW-1133">Transmembrane helix</keyword>
<feature type="transmembrane region" description="Helical" evidence="5">
    <location>
        <begin position="81"/>
        <end position="101"/>
    </location>
</feature>
<dbReference type="PANTHER" id="PTHR12714">
    <property type="entry name" value="PROTEIN-S ISOPRENYLCYSTEINE O-METHYLTRANSFERASE"/>
    <property type="match status" value="1"/>
</dbReference>
<dbReference type="Gene3D" id="1.20.120.1630">
    <property type="match status" value="1"/>
</dbReference>
<dbReference type="AlphaFoldDB" id="A0A1G6XP21"/>
<proteinExistence type="predicted"/>
<evidence type="ECO:0000256" key="1">
    <source>
        <dbReference type="ARBA" id="ARBA00004127"/>
    </source>
</evidence>
<dbReference type="EMBL" id="FMZZ01000018">
    <property type="protein sequence ID" value="SDD79944.1"/>
    <property type="molecule type" value="Genomic_DNA"/>
</dbReference>
<comment type="subcellular location">
    <subcellularLocation>
        <location evidence="1">Endomembrane system</location>
        <topology evidence="1">Multi-pass membrane protein</topology>
    </subcellularLocation>
</comment>
<dbReference type="GO" id="GO:0012505">
    <property type="term" value="C:endomembrane system"/>
    <property type="evidence" value="ECO:0007669"/>
    <property type="project" value="UniProtKB-SubCell"/>
</dbReference>
<sequence length="208" mass="22301">MTLVALGIFLLWLVLAFGVPMSRMRRRTGGRDAGLRISGPLQWCGEAAFGVIGLTGLANPVLDLLGALPRIDPLDHVPLRVLGLVVAVAGVAATVFAQLSMGASWRIGVDRAERTDLVTTGPFAVVRNPIFAAMLLTGLGLSLALPNFLSFTGLLLLYATVSTLVRRVEEPYLTETHGADYLGYARRVGRFFPGVGRLRRADKSYPVG</sequence>
<dbReference type="Proteomes" id="UP000199501">
    <property type="component" value="Unassembled WGS sequence"/>
</dbReference>
<protein>
    <submittedName>
        <fullName evidence="6">Phospholipid methyltransferase</fullName>
    </submittedName>
</protein>
<dbReference type="STRING" id="1271860.SAMN05216174_11854"/>
<organism evidence="6 7">
    <name type="scientific">Actinokineospora iranica</name>
    <dbReference type="NCBI Taxonomy" id="1271860"/>
    <lineage>
        <taxon>Bacteria</taxon>
        <taxon>Bacillati</taxon>
        <taxon>Actinomycetota</taxon>
        <taxon>Actinomycetes</taxon>
        <taxon>Pseudonocardiales</taxon>
        <taxon>Pseudonocardiaceae</taxon>
        <taxon>Actinokineospora</taxon>
    </lineage>
</organism>
<dbReference type="GO" id="GO:0032259">
    <property type="term" value="P:methylation"/>
    <property type="evidence" value="ECO:0007669"/>
    <property type="project" value="UniProtKB-KW"/>
</dbReference>
<evidence type="ECO:0000256" key="4">
    <source>
        <dbReference type="ARBA" id="ARBA00023136"/>
    </source>
</evidence>
<evidence type="ECO:0000256" key="3">
    <source>
        <dbReference type="ARBA" id="ARBA00022989"/>
    </source>
</evidence>
<feature type="transmembrane region" description="Helical" evidence="5">
    <location>
        <begin position="130"/>
        <end position="158"/>
    </location>
</feature>
<dbReference type="GO" id="GO:0008168">
    <property type="term" value="F:methyltransferase activity"/>
    <property type="evidence" value="ECO:0007669"/>
    <property type="project" value="UniProtKB-KW"/>
</dbReference>
<keyword evidence="4 5" id="KW-0472">Membrane</keyword>
<keyword evidence="2 5" id="KW-0812">Transmembrane</keyword>
<name>A0A1G6XP21_9PSEU</name>
<gene>
    <name evidence="6" type="ORF">SAMN05216174_11854</name>
</gene>
<evidence type="ECO:0000313" key="6">
    <source>
        <dbReference type="EMBL" id="SDD79944.1"/>
    </source>
</evidence>
<dbReference type="Pfam" id="PF04191">
    <property type="entry name" value="PEMT"/>
    <property type="match status" value="1"/>
</dbReference>
<dbReference type="PANTHER" id="PTHR12714:SF9">
    <property type="entry name" value="PROTEIN-S-ISOPRENYLCYSTEINE O-METHYLTRANSFERASE"/>
    <property type="match status" value="1"/>
</dbReference>
<evidence type="ECO:0000313" key="7">
    <source>
        <dbReference type="Proteomes" id="UP000199501"/>
    </source>
</evidence>
<reference evidence="7" key="1">
    <citation type="submission" date="2016-10" db="EMBL/GenBank/DDBJ databases">
        <authorList>
            <person name="Varghese N."/>
            <person name="Submissions S."/>
        </authorList>
    </citation>
    <scope>NUCLEOTIDE SEQUENCE [LARGE SCALE GENOMIC DNA]</scope>
    <source>
        <strain evidence="7">IBRC-M 10403</strain>
    </source>
</reference>
<evidence type="ECO:0000256" key="5">
    <source>
        <dbReference type="SAM" id="Phobius"/>
    </source>
</evidence>
<keyword evidence="7" id="KW-1185">Reference proteome</keyword>